<protein>
    <recommendedName>
        <fullName evidence="3">Heterokaryon incompatibility domain-containing protein</fullName>
    </recommendedName>
</protein>
<sequence>MLETCGGIICEPVEVAAQTPSSMTHAVGFQYWSTFFSNIQPRRLFLEEEGVEGCGLFHRRVEENRAMHVLGNIGRLCTAFATAPILLLTPRPVVNAIENYVQSPGVPMTQDVLDAHSPYRRTEQYEVAEFRPSWVLEVNGELRSFRQITFSNVVEQAGYIALSYPMRSAVVLAEEAGLVAAPPPPGREYSLSDRRTISGYLLRLFLQLYCSGGKGHRTFFLWMDEFCLSDDNLPPDEDVVSAQRSTELGRLADIFRRAAQVVVFCHETDCDHTGLSCAWGRDLFTLPAIIHAKAVLQLTRKCERDNVMAAQLVPVPARKFREKVQINAERGEIWHLHALFQHTDNVSAAVWDVVIPALVAEAIRRDEACGSRDHKFLGKVVNGLPRRARLADLGNGGWRDLAWLLQVNQELYNAAGLAAICSLADSGEEGVEWLGRPIAPLPGNERLKPLAVGFQLCSESGVLLAINDSQIVKFGTLKRDPNGLYTNEDMQGIKNLTWTTAATFIIISALLWLSGQYTASKIVYITTAILYRSVELLAGTVHLDRTGWVCLEDAASGNEIETRLGEFDPTLRTMTNWGDRQLAPRWLPPRRRPYYNAKLVDLRRKVYVDTIVVSRPTSMVLLAFHGSGVTAMLLGPPADPNRRTGAATKAGMCNLPPYILTNAKRSDMIYVGNTACVQSLPPSASKLAQSRPSL</sequence>
<organism evidence="1 2">
    <name type="scientific">Mycena metata</name>
    <dbReference type="NCBI Taxonomy" id="1033252"/>
    <lineage>
        <taxon>Eukaryota</taxon>
        <taxon>Fungi</taxon>
        <taxon>Dikarya</taxon>
        <taxon>Basidiomycota</taxon>
        <taxon>Agaricomycotina</taxon>
        <taxon>Agaricomycetes</taxon>
        <taxon>Agaricomycetidae</taxon>
        <taxon>Agaricales</taxon>
        <taxon>Marasmiineae</taxon>
        <taxon>Mycenaceae</taxon>
        <taxon>Mycena</taxon>
    </lineage>
</organism>
<dbReference type="Proteomes" id="UP001215598">
    <property type="component" value="Unassembled WGS sequence"/>
</dbReference>
<evidence type="ECO:0000313" key="1">
    <source>
        <dbReference type="EMBL" id="KAJ7754578.1"/>
    </source>
</evidence>
<evidence type="ECO:0000313" key="2">
    <source>
        <dbReference type="Proteomes" id="UP001215598"/>
    </source>
</evidence>
<name>A0AAD7J0P6_9AGAR</name>
<dbReference type="AlphaFoldDB" id="A0AAD7J0P6"/>
<dbReference type="EMBL" id="JARKIB010000052">
    <property type="protein sequence ID" value="KAJ7754578.1"/>
    <property type="molecule type" value="Genomic_DNA"/>
</dbReference>
<evidence type="ECO:0008006" key="3">
    <source>
        <dbReference type="Google" id="ProtNLM"/>
    </source>
</evidence>
<keyword evidence="2" id="KW-1185">Reference proteome</keyword>
<reference evidence="1" key="1">
    <citation type="submission" date="2023-03" db="EMBL/GenBank/DDBJ databases">
        <title>Massive genome expansion in bonnet fungi (Mycena s.s.) driven by repeated elements and novel gene families across ecological guilds.</title>
        <authorList>
            <consortium name="Lawrence Berkeley National Laboratory"/>
            <person name="Harder C.B."/>
            <person name="Miyauchi S."/>
            <person name="Viragh M."/>
            <person name="Kuo A."/>
            <person name="Thoen E."/>
            <person name="Andreopoulos B."/>
            <person name="Lu D."/>
            <person name="Skrede I."/>
            <person name="Drula E."/>
            <person name="Henrissat B."/>
            <person name="Morin E."/>
            <person name="Kohler A."/>
            <person name="Barry K."/>
            <person name="LaButti K."/>
            <person name="Morin E."/>
            <person name="Salamov A."/>
            <person name="Lipzen A."/>
            <person name="Mereny Z."/>
            <person name="Hegedus B."/>
            <person name="Baldrian P."/>
            <person name="Stursova M."/>
            <person name="Weitz H."/>
            <person name="Taylor A."/>
            <person name="Grigoriev I.V."/>
            <person name="Nagy L.G."/>
            <person name="Martin F."/>
            <person name="Kauserud H."/>
        </authorList>
    </citation>
    <scope>NUCLEOTIDE SEQUENCE</scope>
    <source>
        <strain evidence="1">CBHHK182m</strain>
    </source>
</reference>
<proteinExistence type="predicted"/>
<gene>
    <name evidence="1" type="ORF">B0H16DRAFT_748713</name>
</gene>
<accession>A0AAD7J0P6</accession>
<comment type="caution">
    <text evidence="1">The sequence shown here is derived from an EMBL/GenBank/DDBJ whole genome shotgun (WGS) entry which is preliminary data.</text>
</comment>